<dbReference type="EMBL" id="CAJNOG010000413">
    <property type="protein sequence ID" value="CAF1228573.1"/>
    <property type="molecule type" value="Genomic_DNA"/>
</dbReference>
<accession>A0A814YFT6</accession>
<dbReference type="GO" id="GO:0003724">
    <property type="term" value="F:RNA helicase activity"/>
    <property type="evidence" value="ECO:0007669"/>
    <property type="project" value="UniProtKB-EC"/>
</dbReference>
<dbReference type="PANTHER" id="PTHR14074:SF16">
    <property type="entry name" value="ANTIVIRAL INNATE IMMUNE RESPONSE RECEPTOR RIG-I"/>
    <property type="match status" value="1"/>
</dbReference>
<dbReference type="AlphaFoldDB" id="A0A814YFT6"/>
<dbReference type="GO" id="GO:0005524">
    <property type="term" value="F:ATP binding"/>
    <property type="evidence" value="ECO:0007669"/>
    <property type="project" value="InterPro"/>
</dbReference>
<dbReference type="PROSITE" id="PS51789">
    <property type="entry name" value="RLR_CTR"/>
    <property type="match status" value="1"/>
</dbReference>
<comment type="similarity">
    <text evidence="1">Belongs to the helicase family. RLR subfamily.</text>
</comment>
<dbReference type="Pfam" id="PF00271">
    <property type="entry name" value="Helicase_C"/>
    <property type="match status" value="1"/>
</dbReference>
<evidence type="ECO:0000313" key="10">
    <source>
        <dbReference type="Proteomes" id="UP000663845"/>
    </source>
</evidence>
<evidence type="ECO:0000256" key="2">
    <source>
        <dbReference type="ARBA" id="ARBA00022588"/>
    </source>
</evidence>
<dbReference type="SMART" id="SM00487">
    <property type="entry name" value="DEXDc"/>
    <property type="match status" value="1"/>
</dbReference>
<name>A0A814YFT6_9BILA</name>
<evidence type="ECO:0000256" key="3">
    <source>
        <dbReference type="ARBA" id="ARBA00022859"/>
    </source>
</evidence>
<dbReference type="EMBL" id="CAJOAZ010000450">
    <property type="protein sequence ID" value="CAF3651531.1"/>
    <property type="molecule type" value="Genomic_DNA"/>
</dbReference>
<dbReference type="InterPro" id="IPR038557">
    <property type="entry name" value="RLR_C_sf"/>
</dbReference>
<gene>
    <name evidence="8" type="ORF">JYZ213_LOCUS28411</name>
    <name evidence="9" type="ORF">OXD698_LOCUS9051</name>
</gene>
<dbReference type="SUPFAM" id="SSF52540">
    <property type="entry name" value="P-loop containing nucleoside triphosphate hydrolases"/>
    <property type="match status" value="1"/>
</dbReference>
<evidence type="ECO:0000259" key="5">
    <source>
        <dbReference type="PROSITE" id="PS51192"/>
    </source>
</evidence>
<dbReference type="GO" id="GO:0016787">
    <property type="term" value="F:hydrolase activity"/>
    <property type="evidence" value="ECO:0007669"/>
    <property type="project" value="InterPro"/>
</dbReference>
<protein>
    <recommendedName>
        <fullName evidence="11">RNA helicase</fullName>
    </recommendedName>
</protein>
<dbReference type="Proteomes" id="UP000663845">
    <property type="component" value="Unassembled WGS sequence"/>
</dbReference>
<keyword evidence="3" id="KW-0391">Immunity</keyword>
<dbReference type="Pfam" id="PF04851">
    <property type="entry name" value="ResIII"/>
    <property type="match status" value="1"/>
</dbReference>
<comment type="catalytic activity">
    <reaction evidence="4">
        <text>ATP + H2O = ADP + phosphate + H(+)</text>
        <dbReference type="Rhea" id="RHEA:13065"/>
        <dbReference type="ChEBI" id="CHEBI:15377"/>
        <dbReference type="ChEBI" id="CHEBI:15378"/>
        <dbReference type="ChEBI" id="CHEBI:30616"/>
        <dbReference type="ChEBI" id="CHEBI:43474"/>
        <dbReference type="ChEBI" id="CHEBI:456216"/>
        <dbReference type="EC" id="3.6.4.13"/>
    </reaction>
    <physiologicalReaction direction="left-to-right" evidence="4">
        <dbReference type="Rhea" id="RHEA:13066"/>
    </physiologicalReaction>
</comment>
<evidence type="ECO:0000259" key="6">
    <source>
        <dbReference type="PROSITE" id="PS51194"/>
    </source>
</evidence>
<proteinExistence type="inferred from homology"/>
<dbReference type="InterPro" id="IPR021673">
    <property type="entry name" value="RLR_CTR"/>
</dbReference>
<evidence type="ECO:0000313" key="8">
    <source>
        <dbReference type="EMBL" id="CAF1228573.1"/>
    </source>
</evidence>
<dbReference type="InterPro" id="IPR006935">
    <property type="entry name" value="Helicase/UvrB_N"/>
</dbReference>
<dbReference type="GO" id="GO:0005737">
    <property type="term" value="C:cytoplasm"/>
    <property type="evidence" value="ECO:0007669"/>
    <property type="project" value="TreeGrafter"/>
</dbReference>
<feature type="domain" description="Helicase C-terminal" evidence="6">
    <location>
        <begin position="411"/>
        <end position="585"/>
    </location>
</feature>
<evidence type="ECO:0000256" key="4">
    <source>
        <dbReference type="ARBA" id="ARBA00049390"/>
    </source>
</evidence>
<dbReference type="InterPro" id="IPR051363">
    <property type="entry name" value="RLR_Helicase"/>
</dbReference>
<dbReference type="InterPro" id="IPR014001">
    <property type="entry name" value="Helicase_ATP-bd"/>
</dbReference>
<dbReference type="Proteomes" id="UP000663844">
    <property type="component" value="Unassembled WGS sequence"/>
</dbReference>
<comment type="caution">
    <text evidence="8">The sequence shown here is derived from an EMBL/GenBank/DDBJ whole genome shotgun (WGS) entry which is preliminary data.</text>
</comment>
<dbReference type="InterPro" id="IPR001650">
    <property type="entry name" value="Helicase_C-like"/>
</dbReference>
<evidence type="ECO:0000256" key="1">
    <source>
        <dbReference type="ARBA" id="ARBA00006866"/>
    </source>
</evidence>
<dbReference type="PANTHER" id="PTHR14074">
    <property type="entry name" value="HELICASE WITH DEATH DOMAIN-RELATED"/>
    <property type="match status" value="1"/>
</dbReference>
<dbReference type="PROSITE" id="PS51194">
    <property type="entry name" value="HELICASE_CTER"/>
    <property type="match status" value="1"/>
</dbReference>
<dbReference type="Gene3D" id="1.20.1320.30">
    <property type="match status" value="1"/>
</dbReference>
<evidence type="ECO:0000313" key="9">
    <source>
        <dbReference type="EMBL" id="CAF3651531.1"/>
    </source>
</evidence>
<feature type="domain" description="Helicase ATP-binding" evidence="5">
    <location>
        <begin position="58"/>
        <end position="229"/>
    </location>
</feature>
<dbReference type="InterPro" id="IPR027417">
    <property type="entry name" value="P-loop_NTPase"/>
</dbReference>
<evidence type="ECO:0000259" key="7">
    <source>
        <dbReference type="PROSITE" id="PS51789"/>
    </source>
</evidence>
<dbReference type="PROSITE" id="PS51192">
    <property type="entry name" value="HELICASE_ATP_BIND_1"/>
    <property type="match status" value="1"/>
</dbReference>
<dbReference type="Gene3D" id="2.170.150.30">
    <property type="entry name" value="RIG-I-like receptor, C-terminal regulatory domain"/>
    <property type="match status" value="1"/>
</dbReference>
<organism evidence="8 10">
    <name type="scientific">Adineta steineri</name>
    <dbReference type="NCBI Taxonomy" id="433720"/>
    <lineage>
        <taxon>Eukaryota</taxon>
        <taxon>Metazoa</taxon>
        <taxon>Spiralia</taxon>
        <taxon>Gnathifera</taxon>
        <taxon>Rotifera</taxon>
        <taxon>Eurotatoria</taxon>
        <taxon>Bdelloidea</taxon>
        <taxon>Adinetida</taxon>
        <taxon>Adinetidae</taxon>
        <taxon>Adineta</taxon>
    </lineage>
</organism>
<reference evidence="8" key="1">
    <citation type="submission" date="2021-02" db="EMBL/GenBank/DDBJ databases">
        <authorList>
            <person name="Nowell W R."/>
        </authorList>
    </citation>
    <scope>NUCLEOTIDE SEQUENCE</scope>
</reference>
<dbReference type="GO" id="GO:0045087">
    <property type="term" value="P:innate immune response"/>
    <property type="evidence" value="ECO:0007669"/>
    <property type="project" value="UniProtKB-KW"/>
</dbReference>
<keyword evidence="2" id="KW-0399">Innate immunity</keyword>
<dbReference type="GO" id="GO:0003677">
    <property type="term" value="F:DNA binding"/>
    <property type="evidence" value="ECO:0007669"/>
    <property type="project" value="InterPro"/>
</dbReference>
<feature type="domain" description="RLR CTR" evidence="7">
    <location>
        <begin position="602"/>
        <end position="739"/>
    </location>
</feature>
<dbReference type="Pfam" id="PF11648">
    <property type="entry name" value="RIG-I_C-RD"/>
    <property type="match status" value="1"/>
</dbReference>
<dbReference type="Gene3D" id="3.40.50.300">
    <property type="entry name" value="P-loop containing nucleotide triphosphate hydrolases"/>
    <property type="match status" value="2"/>
</dbReference>
<dbReference type="SMART" id="SM00490">
    <property type="entry name" value="HELICc"/>
    <property type="match status" value="1"/>
</dbReference>
<evidence type="ECO:0008006" key="11">
    <source>
        <dbReference type="Google" id="ProtNLM"/>
    </source>
</evidence>
<sequence>MESSTMITTTDLNSSNEKIQDFSNIDLEPFEKSSVWSNEYLSILNIQRRPFDFQIGLVQSVIKSENSIVCLRTGAGKTYISALLIKYYYMKKKKEKKHEDFLSFFFIPHRSIRDQQVNALRDVGDLRVISCDDNSSANQFIHHNHVIVCTPQKFLNCLLDKTISLNYIDLIIFDECHNCIGRHPYSQIMEQYLVYHPVADRTRIIGLTASCGTKLTNPQALLKELSDEKTRKAKALGKLYELCATLNCFDVVNVIEQQHVEELNNKVPRPTDDRILTVQSITFDKFLKELKESLTELLTQIFSRCSPDPEITDLTDEQKLVEARISQEKKNHFTNIILINYMIIFVKRFNALGDLPLRSVMINIEKKLDLFYKRKETPLEVETEVHDICLETISNIVTQLRQSQYYLTNPKLDFLTNLLQEQIKKRDKNARGLVLVSRTLYAKLMFDYLKEREDIQDIIKPCWLVGQSGVDYQNSLSEQDKTLKDFRKGLSNVMIATDIVQEGLDVPECSFVIRYEFVSNEIGTVQSRGRARADKSACYLVVDLYSENHEKERINRLKEQEMIEALNDWRRVPTDQVKENIRTTQNFIIGQWQAEAKLRELIRANLTDPNTINGKVSCRCCDSYLGELSWLRQRNNNYFIPERQLVKQVEIERYPQPEIYKEIQVNGVVRCGNKQCRQDLGGAQNFIDRPDIKEICVLKCKQLKFFVKNETGKDECLMHKKWSDVKFKIISLEPLQYNSIQQ</sequence>